<dbReference type="InterPro" id="IPR001063">
    <property type="entry name" value="Ribosomal_uL22"/>
</dbReference>
<dbReference type="OMA" id="NTYETAR"/>
<dbReference type="InParanoid" id="A0A152A6S2"/>
<dbReference type="Pfam" id="PF00237">
    <property type="entry name" value="Ribosomal_L22"/>
    <property type="match status" value="1"/>
</dbReference>
<feature type="compositionally biased region" description="Polar residues" evidence="5">
    <location>
        <begin position="1"/>
        <end position="10"/>
    </location>
</feature>
<dbReference type="PANTHER" id="PTHR11593:SF10">
    <property type="entry name" value="60S RIBOSOMAL PROTEIN L17"/>
    <property type="match status" value="1"/>
</dbReference>
<dbReference type="GO" id="GO:0003735">
    <property type="term" value="F:structural constituent of ribosome"/>
    <property type="evidence" value="ECO:0007669"/>
    <property type="project" value="InterPro"/>
</dbReference>
<dbReference type="GO" id="GO:0022625">
    <property type="term" value="C:cytosolic large ribosomal subunit"/>
    <property type="evidence" value="ECO:0007669"/>
    <property type="project" value="TreeGrafter"/>
</dbReference>
<name>A0A152A6S2_TIELA</name>
<reference evidence="6 7" key="1">
    <citation type="submission" date="2015-12" db="EMBL/GenBank/DDBJ databases">
        <title>Dictyostelia acquired genes for synthesis and detection of signals that induce cell-type specialization by lateral gene transfer from prokaryotes.</title>
        <authorList>
            <person name="Gloeckner G."/>
            <person name="Schaap P."/>
        </authorList>
    </citation>
    <scope>NUCLEOTIDE SEQUENCE [LARGE SCALE GENOMIC DNA]</scope>
    <source>
        <strain evidence="6 7">TK</strain>
    </source>
</reference>
<dbReference type="SUPFAM" id="SSF54843">
    <property type="entry name" value="Ribosomal protein L22"/>
    <property type="match status" value="1"/>
</dbReference>
<evidence type="ECO:0000256" key="3">
    <source>
        <dbReference type="ARBA" id="ARBA00023274"/>
    </source>
</evidence>
<evidence type="ECO:0000256" key="2">
    <source>
        <dbReference type="ARBA" id="ARBA00022980"/>
    </source>
</evidence>
<dbReference type="GO" id="GO:0002181">
    <property type="term" value="P:cytoplasmic translation"/>
    <property type="evidence" value="ECO:0007669"/>
    <property type="project" value="TreeGrafter"/>
</dbReference>
<keyword evidence="3 4" id="KW-0687">Ribonucleoprotein</keyword>
<dbReference type="InterPro" id="IPR036394">
    <property type="entry name" value="Ribosomal_uL22_sf"/>
</dbReference>
<dbReference type="STRING" id="361077.A0A152A6S2"/>
<evidence type="ECO:0000313" key="6">
    <source>
        <dbReference type="EMBL" id="KYR01920.1"/>
    </source>
</evidence>
<proteinExistence type="inferred from homology"/>
<accession>A0A152A6S2</accession>
<dbReference type="PANTHER" id="PTHR11593">
    <property type="entry name" value="60S RIBOSOMAL PROTEIN L17"/>
    <property type="match status" value="1"/>
</dbReference>
<comment type="caution">
    <text evidence="6">The sequence shown here is derived from an EMBL/GenBank/DDBJ whole genome shotgun (WGS) entry which is preliminary data.</text>
</comment>
<dbReference type="NCBIfam" id="TIGR01038">
    <property type="entry name" value="uL22_arch_euk"/>
    <property type="match status" value="1"/>
</dbReference>
<sequence>MTNKNYSKTPANPEKSCKTRGSNLRVHFKNTRETAMALKGMFLERAKSYLWNVLKHRECIPFRRFHGGVGRTGQAAVFGTTQGRWPKKSVEHVLSLLKNAEANAEAKGLNVKQLKIVHVQVQRAQQQRRRTYRAHGRINPYMCSPSTVEFILSEIDAAVPMPKAVAPKTRMEKAL</sequence>
<evidence type="ECO:0000256" key="4">
    <source>
        <dbReference type="RuleBase" id="RU004005"/>
    </source>
</evidence>
<keyword evidence="7" id="KW-1185">Reference proteome</keyword>
<organism evidence="6 7">
    <name type="scientific">Tieghemostelium lacteum</name>
    <name type="common">Slime mold</name>
    <name type="synonym">Dictyostelium lacteum</name>
    <dbReference type="NCBI Taxonomy" id="361077"/>
    <lineage>
        <taxon>Eukaryota</taxon>
        <taxon>Amoebozoa</taxon>
        <taxon>Evosea</taxon>
        <taxon>Eumycetozoa</taxon>
        <taxon>Dictyostelia</taxon>
        <taxon>Dictyosteliales</taxon>
        <taxon>Raperosteliaceae</taxon>
        <taxon>Tieghemostelium</taxon>
    </lineage>
</organism>
<dbReference type="Proteomes" id="UP000076078">
    <property type="component" value="Unassembled WGS sequence"/>
</dbReference>
<dbReference type="InterPro" id="IPR005721">
    <property type="entry name" value="Ribosomal_uL22_euk/arc"/>
</dbReference>
<gene>
    <name evidence="6" type="ORF">DLAC_00709</name>
</gene>
<comment type="similarity">
    <text evidence="1 4">Belongs to the universal ribosomal protein uL22 family.</text>
</comment>
<dbReference type="EMBL" id="LODT01000004">
    <property type="protein sequence ID" value="KYR01920.1"/>
    <property type="molecule type" value="Genomic_DNA"/>
</dbReference>
<dbReference type="OrthoDB" id="10254664at2759"/>
<evidence type="ECO:0000313" key="7">
    <source>
        <dbReference type="Proteomes" id="UP000076078"/>
    </source>
</evidence>
<dbReference type="Gene3D" id="3.90.470.10">
    <property type="entry name" value="Ribosomal protein L22/L17"/>
    <property type="match status" value="1"/>
</dbReference>
<evidence type="ECO:0000256" key="5">
    <source>
        <dbReference type="SAM" id="MobiDB-lite"/>
    </source>
</evidence>
<keyword evidence="2 4" id="KW-0689">Ribosomal protein</keyword>
<dbReference type="FunCoup" id="A0A152A6S2">
    <property type="interactions" value="443"/>
</dbReference>
<evidence type="ECO:0000256" key="1">
    <source>
        <dbReference type="ARBA" id="ARBA00009451"/>
    </source>
</evidence>
<protein>
    <submittedName>
        <fullName evidence="6">S60 ribosomal protein L17</fullName>
    </submittedName>
</protein>
<dbReference type="AlphaFoldDB" id="A0A152A6S2"/>
<feature type="region of interest" description="Disordered" evidence="5">
    <location>
        <begin position="1"/>
        <end position="20"/>
    </location>
</feature>